<gene>
    <name evidence="2" type="ORF">D9757_013260</name>
</gene>
<dbReference type="PANTHER" id="PTHR38643">
    <property type="entry name" value="PURINE NUCLEOSIDE PERMEASE C285.05-RELATED"/>
    <property type="match status" value="1"/>
</dbReference>
<comment type="caution">
    <text evidence="2">The sequence shown here is derived from an EMBL/GenBank/DDBJ whole genome shotgun (WGS) entry which is preliminary data.</text>
</comment>
<sequence>MNEPGSSVGLFMSEREARQSQYLNLTTHAAALPVTTDSFGPEGDAWHNISEFDLLACNISVPGFSPLYPDVHCTSDGSICQLITGEAEINAATTVTALVFSDLFNLATTYFLIAGIAGINPKVASIGDVTFAKYAVQVALQYEFDSREKPENFPTGYVPLGATAPGQFPGNIYGTEVFQLNSQLRDIAVGLAKNATLLDSPAAQELRSMYGQNAAFAAASSSAPSVVECDTATADAYFTGELLDDAFDNFTSLLTNGAGVYCTSQQEDNGTLEALLRAAQAKKADFSRIILMRTASDFDRPYQGQSAADNLFGDTPGFEPALSNIYLAGVKVVEGIVNSWQQTFEQGVQPTTYIGDILGSLGGTPDFGSGST</sequence>
<evidence type="ECO:0000256" key="1">
    <source>
        <dbReference type="PIRNR" id="PIRNR013171"/>
    </source>
</evidence>
<dbReference type="OrthoDB" id="2331083at2759"/>
<name>A0A8H5LTX5_9AGAR</name>
<organism evidence="2 3">
    <name type="scientific">Collybiopsis confluens</name>
    <dbReference type="NCBI Taxonomy" id="2823264"/>
    <lineage>
        <taxon>Eukaryota</taxon>
        <taxon>Fungi</taxon>
        <taxon>Dikarya</taxon>
        <taxon>Basidiomycota</taxon>
        <taxon>Agaricomycotina</taxon>
        <taxon>Agaricomycetes</taxon>
        <taxon>Agaricomycetidae</taxon>
        <taxon>Agaricales</taxon>
        <taxon>Marasmiineae</taxon>
        <taxon>Omphalotaceae</taxon>
        <taxon>Collybiopsis</taxon>
    </lineage>
</organism>
<evidence type="ECO:0000313" key="2">
    <source>
        <dbReference type="EMBL" id="KAF5369249.1"/>
    </source>
</evidence>
<dbReference type="GO" id="GO:0009116">
    <property type="term" value="P:nucleoside metabolic process"/>
    <property type="evidence" value="ECO:0007669"/>
    <property type="project" value="InterPro"/>
</dbReference>
<dbReference type="Gene3D" id="3.40.50.1580">
    <property type="entry name" value="Nucleoside phosphorylase domain"/>
    <property type="match status" value="1"/>
</dbReference>
<evidence type="ECO:0000313" key="3">
    <source>
        <dbReference type="Proteomes" id="UP000518752"/>
    </source>
</evidence>
<dbReference type="GO" id="GO:0055085">
    <property type="term" value="P:transmembrane transport"/>
    <property type="evidence" value="ECO:0007669"/>
    <property type="project" value="InterPro"/>
</dbReference>
<comment type="similarity">
    <text evidence="1">Belongs to the NUP family.</text>
</comment>
<dbReference type="PANTHER" id="PTHR38643:SF1">
    <property type="entry name" value="PURINE NUCLEOSIDE PERMEASE C285.05-RELATED"/>
    <property type="match status" value="1"/>
</dbReference>
<dbReference type="PIRSF" id="PIRSF013171">
    <property type="entry name" value="Pur_nuclsid_perm"/>
    <property type="match status" value="1"/>
</dbReference>
<reference evidence="2 3" key="1">
    <citation type="journal article" date="2020" name="ISME J.">
        <title>Uncovering the hidden diversity of litter-decomposition mechanisms in mushroom-forming fungi.</title>
        <authorList>
            <person name="Floudas D."/>
            <person name="Bentzer J."/>
            <person name="Ahren D."/>
            <person name="Johansson T."/>
            <person name="Persson P."/>
            <person name="Tunlid A."/>
        </authorList>
    </citation>
    <scope>NUCLEOTIDE SEQUENCE [LARGE SCALE GENOMIC DNA]</scope>
    <source>
        <strain evidence="2 3">CBS 406.79</strain>
    </source>
</reference>
<dbReference type="Pfam" id="PF06516">
    <property type="entry name" value="NUP"/>
    <property type="match status" value="1"/>
</dbReference>
<dbReference type="EMBL" id="JAACJN010000128">
    <property type="protein sequence ID" value="KAF5369249.1"/>
    <property type="molecule type" value="Genomic_DNA"/>
</dbReference>
<accession>A0A8H5LTX5</accession>
<dbReference type="GO" id="GO:0005783">
    <property type="term" value="C:endoplasmic reticulum"/>
    <property type="evidence" value="ECO:0007669"/>
    <property type="project" value="TreeGrafter"/>
</dbReference>
<protein>
    <recommendedName>
        <fullName evidence="4">Purine nucleoside permease</fullName>
    </recommendedName>
</protein>
<keyword evidence="1" id="KW-0813">Transport</keyword>
<dbReference type="InterPro" id="IPR035994">
    <property type="entry name" value="Nucleoside_phosphorylase_sf"/>
</dbReference>
<keyword evidence="3" id="KW-1185">Reference proteome</keyword>
<evidence type="ECO:0008006" key="4">
    <source>
        <dbReference type="Google" id="ProtNLM"/>
    </source>
</evidence>
<dbReference type="AlphaFoldDB" id="A0A8H5LTX5"/>
<comment type="function">
    <text evidence="1">Nucleoside permease that transports adenosine and guanosine.</text>
</comment>
<dbReference type="GO" id="GO:0003824">
    <property type="term" value="F:catalytic activity"/>
    <property type="evidence" value="ECO:0007669"/>
    <property type="project" value="InterPro"/>
</dbReference>
<dbReference type="InterPro" id="IPR009486">
    <property type="entry name" value="Pur_nuclsid_perm"/>
</dbReference>
<dbReference type="Proteomes" id="UP000518752">
    <property type="component" value="Unassembled WGS sequence"/>
</dbReference>
<proteinExistence type="inferred from homology"/>